<feature type="transmembrane region" description="Helical" evidence="11">
    <location>
        <begin position="82"/>
        <end position="101"/>
    </location>
</feature>
<evidence type="ECO:0000256" key="7">
    <source>
        <dbReference type="ARBA" id="ARBA00023288"/>
    </source>
</evidence>
<dbReference type="GO" id="GO:0019706">
    <property type="term" value="F:protein-cysteine S-palmitoyltransferase activity"/>
    <property type="evidence" value="ECO:0007669"/>
    <property type="project" value="UniProtKB-EC"/>
</dbReference>
<name>A0A1Y2IG00_TRAC3</name>
<evidence type="ECO:0000313" key="15">
    <source>
        <dbReference type="Proteomes" id="UP000193067"/>
    </source>
</evidence>
<feature type="domain" description="Palmitoyltransferase DHHC" evidence="13">
    <location>
        <begin position="277"/>
        <end position="396"/>
    </location>
</feature>
<dbReference type="GO" id="GO:0005794">
    <property type="term" value="C:Golgi apparatus"/>
    <property type="evidence" value="ECO:0007669"/>
    <property type="project" value="TreeGrafter"/>
</dbReference>
<dbReference type="PROSITE" id="PS50216">
    <property type="entry name" value="DHHC"/>
    <property type="match status" value="1"/>
</dbReference>
<dbReference type="PANTHER" id="PTHR22883:SF23">
    <property type="entry name" value="PALMITOYLTRANSFERASE ZDHHC6"/>
    <property type="match status" value="1"/>
</dbReference>
<evidence type="ECO:0000256" key="12">
    <source>
        <dbReference type="SAM" id="MobiDB-lite"/>
    </source>
</evidence>
<dbReference type="OrthoDB" id="1436450at2759"/>
<feature type="region of interest" description="Disordered" evidence="12">
    <location>
        <begin position="143"/>
        <end position="255"/>
    </location>
</feature>
<accession>A0A1Y2IG00</accession>
<keyword evidence="2 11" id="KW-0808">Transferase</keyword>
<feature type="transmembrane region" description="Helical" evidence="11">
    <location>
        <begin position="363"/>
        <end position="382"/>
    </location>
</feature>
<dbReference type="Proteomes" id="UP000193067">
    <property type="component" value="Unassembled WGS sequence"/>
</dbReference>
<evidence type="ECO:0000256" key="2">
    <source>
        <dbReference type="ARBA" id="ARBA00022679"/>
    </source>
</evidence>
<evidence type="ECO:0000256" key="11">
    <source>
        <dbReference type="RuleBase" id="RU079119"/>
    </source>
</evidence>
<evidence type="ECO:0000256" key="6">
    <source>
        <dbReference type="ARBA" id="ARBA00023139"/>
    </source>
</evidence>
<evidence type="ECO:0000256" key="5">
    <source>
        <dbReference type="ARBA" id="ARBA00023136"/>
    </source>
</evidence>
<evidence type="ECO:0000256" key="9">
    <source>
        <dbReference type="ARBA" id="ARBA00038298"/>
    </source>
</evidence>
<evidence type="ECO:0000259" key="13">
    <source>
        <dbReference type="Pfam" id="PF01529"/>
    </source>
</evidence>
<dbReference type="STRING" id="1353009.A0A1Y2IG00"/>
<feature type="transmembrane region" description="Helical" evidence="11">
    <location>
        <begin position="41"/>
        <end position="62"/>
    </location>
</feature>
<sequence length="500" mass="56401">MAPNGTATKGPDASEEHKCVGMVQEARERSAKRRAKPQPWIVRKFTILIALAIIVYAFYVYIGRLCVPMIRRDPGALGGRGLGIAFLAVFCLIGLTMLWAYEKVILTSPGYAKHHVKKSPPPVIKNGLPTWWDTESEADLAAAQYQASQSPPQPEPKAESRHSTSRSRSQVNGDARRHGSTNTRRKPSQNSHAEPEDPNAGITDAIPPVAAARAKATAGKGTLARPERAHTSPSSTHHPQSDENIQPLPGTANAPEAEAKPMMFTRKPPTTPILQPEYRYCHTDGFLKPMRAHHCRACGTCVLKYDHHCPWIGQCVGARNHRFFLIFLFWGFLFSVWTFATSVGLNARAASQRTFFNVDGQQVAIMSLSGLFVLFTGVLVFTHVDMILSNQSTVESLGVRRMREREKRVIQRLHSWGDFRGKRETRKQWDQEWGRIGKEGHPWWLGSARANWEATMGERVWMWFLPIGKSPDDGLSYELNPRFDSEGRWRPRREWPRELQ</sequence>
<keyword evidence="6" id="KW-0564">Palmitate</keyword>
<dbReference type="EC" id="2.3.1.225" evidence="11"/>
<keyword evidence="5 11" id="KW-0472">Membrane</keyword>
<evidence type="ECO:0000256" key="4">
    <source>
        <dbReference type="ARBA" id="ARBA00022989"/>
    </source>
</evidence>
<organism evidence="14 15">
    <name type="scientific">Trametes coccinea (strain BRFM310)</name>
    <name type="common">Pycnoporus coccineus</name>
    <dbReference type="NCBI Taxonomy" id="1353009"/>
    <lineage>
        <taxon>Eukaryota</taxon>
        <taxon>Fungi</taxon>
        <taxon>Dikarya</taxon>
        <taxon>Basidiomycota</taxon>
        <taxon>Agaricomycotina</taxon>
        <taxon>Agaricomycetes</taxon>
        <taxon>Polyporales</taxon>
        <taxon>Polyporaceae</taxon>
        <taxon>Trametes</taxon>
    </lineage>
</organism>
<dbReference type="GO" id="GO:0005783">
    <property type="term" value="C:endoplasmic reticulum"/>
    <property type="evidence" value="ECO:0007669"/>
    <property type="project" value="TreeGrafter"/>
</dbReference>
<dbReference type="Pfam" id="PF01529">
    <property type="entry name" value="DHHC"/>
    <property type="match status" value="1"/>
</dbReference>
<evidence type="ECO:0000256" key="3">
    <source>
        <dbReference type="ARBA" id="ARBA00022692"/>
    </source>
</evidence>
<dbReference type="InterPro" id="IPR001594">
    <property type="entry name" value="Palmitoyltrfase_DHHC"/>
</dbReference>
<feature type="compositionally biased region" description="Low complexity" evidence="12">
    <location>
        <begin position="210"/>
        <end position="224"/>
    </location>
</feature>
<dbReference type="InterPro" id="IPR039859">
    <property type="entry name" value="PFA4/ZDH16/20/ERF2-like"/>
</dbReference>
<evidence type="ECO:0000256" key="10">
    <source>
        <dbReference type="ARBA" id="ARBA00048048"/>
    </source>
</evidence>
<feature type="transmembrane region" description="Helical" evidence="11">
    <location>
        <begin position="323"/>
        <end position="343"/>
    </location>
</feature>
<keyword evidence="15" id="KW-1185">Reference proteome</keyword>
<dbReference type="AlphaFoldDB" id="A0A1Y2IG00"/>
<keyword evidence="7" id="KW-0449">Lipoprotein</keyword>
<evidence type="ECO:0000313" key="14">
    <source>
        <dbReference type="EMBL" id="OSD00059.1"/>
    </source>
</evidence>
<evidence type="ECO:0000256" key="8">
    <source>
        <dbReference type="ARBA" id="ARBA00023315"/>
    </source>
</evidence>
<keyword evidence="8 11" id="KW-0012">Acyltransferase</keyword>
<protein>
    <recommendedName>
        <fullName evidence="11">Palmitoyltransferase</fullName>
        <ecNumber evidence="11">2.3.1.225</ecNumber>
    </recommendedName>
</protein>
<evidence type="ECO:0000256" key="1">
    <source>
        <dbReference type="ARBA" id="ARBA00004141"/>
    </source>
</evidence>
<dbReference type="GO" id="GO:0006612">
    <property type="term" value="P:protein targeting to membrane"/>
    <property type="evidence" value="ECO:0007669"/>
    <property type="project" value="TreeGrafter"/>
</dbReference>
<comment type="catalytic activity">
    <reaction evidence="10 11">
        <text>L-cysteinyl-[protein] + hexadecanoyl-CoA = S-hexadecanoyl-L-cysteinyl-[protein] + CoA</text>
        <dbReference type="Rhea" id="RHEA:36683"/>
        <dbReference type="Rhea" id="RHEA-COMP:10131"/>
        <dbReference type="Rhea" id="RHEA-COMP:11032"/>
        <dbReference type="ChEBI" id="CHEBI:29950"/>
        <dbReference type="ChEBI" id="CHEBI:57287"/>
        <dbReference type="ChEBI" id="CHEBI:57379"/>
        <dbReference type="ChEBI" id="CHEBI:74151"/>
        <dbReference type="EC" id="2.3.1.225"/>
    </reaction>
</comment>
<comment type="similarity">
    <text evidence="9">Belongs to the DHHC palmitoyltransferase family. PFA5 subfamily.</text>
</comment>
<keyword evidence="4 11" id="KW-1133">Transmembrane helix</keyword>
<dbReference type="PANTHER" id="PTHR22883">
    <property type="entry name" value="ZINC FINGER DHHC DOMAIN CONTAINING PROTEIN"/>
    <property type="match status" value="1"/>
</dbReference>
<reference evidence="14 15" key="1">
    <citation type="journal article" date="2015" name="Biotechnol. Biofuels">
        <title>Enhanced degradation of softwood versus hardwood by the white-rot fungus Pycnoporus coccineus.</title>
        <authorList>
            <person name="Couturier M."/>
            <person name="Navarro D."/>
            <person name="Chevret D."/>
            <person name="Henrissat B."/>
            <person name="Piumi F."/>
            <person name="Ruiz-Duenas F.J."/>
            <person name="Martinez A.T."/>
            <person name="Grigoriev I.V."/>
            <person name="Riley R."/>
            <person name="Lipzen A."/>
            <person name="Berrin J.G."/>
            <person name="Master E.R."/>
            <person name="Rosso M.N."/>
        </authorList>
    </citation>
    <scope>NUCLEOTIDE SEQUENCE [LARGE SCALE GENOMIC DNA]</scope>
    <source>
        <strain evidence="14 15">BRFM310</strain>
    </source>
</reference>
<proteinExistence type="inferred from homology"/>
<comment type="subcellular location">
    <subcellularLocation>
        <location evidence="1">Membrane</location>
        <topology evidence="1">Multi-pass membrane protein</topology>
    </subcellularLocation>
</comment>
<keyword evidence="3 11" id="KW-0812">Transmembrane</keyword>
<comment type="domain">
    <text evidence="11">The DHHC domain is required for palmitoyltransferase activity.</text>
</comment>
<dbReference type="GO" id="GO:0016020">
    <property type="term" value="C:membrane"/>
    <property type="evidence" value="ECO:0007669"/>
    <property type="project" value="UniProtKB-SubCell"/>
</dbReference>
<dbReference type="EMBL" id="KZ084122">
    <property type="protein sequence ID" value="OSD00059.1"/>
    <property type="molecule type" value="Genomic_DNA"/>
</dbReference>
<gene>
    <name evidence="14" type="ORF">PYCCODRAFT_1437814</name>
</gene>